<keyword evidence="3" id="KW-1185">Reference proteome</keyword>
<dbReference type="PANTHER" id="PTHR11941">
    <property type="entry name" value="ENOYL-COA HYDRATASE-RELATED"/>
    <property type="match status" value="1"/>
</dbReference>
<dbReference type="InterPro" id="IPR029045">
    <property type="entry name" value="ClpP/crotonase-like_dom_sf"/>
</dbReference>
<dbReference type="SUPFAM" id="SSF52096">
    <property type="entry name" value="ClpP/crotonase"/>
    <property type="match status" value="1"/>
</dbReference>
<evidence type="ECO:0000256" key="1">
    <source>
        <dbReference type="SAM" id="MobiDB-lite"/>
    </source>
</evidence>
<dbReference type="Proteomes" id="UP000295244">
    <property type="component" value="Unassembled WGS sequence"/>
</dbReference>
<dbReference type="GO" id="GO:0006635">
    <property type="term" value="P:fatty acid beta-oxidation"/>
    <property type="evidence" value="ECO:0007669"/>
    <property type="project" value="TreeGrafter"/>
</dbReference>
<accession>A0A4R1BRN2</accession>
<dbReference type="Pfam" id="PF00378">
    <property type="entry name" value="ECH_1"/>
    <property type="match status" value="1"/>
</dbReference>
<sequence>MIDAKCCRQSTNGVELMAKRIASRLWRAWEGLLGFQGEGRSVTSLYPARLSLLRLASGGPLWSSGEKVGPRAICTGAAIAALVGGGTTPLVLRRRPREPGQTSGRARRVFSAIAGSIPRGAYRRADRLRDGTEGGGSEDRSPVSLHVGGGVAVITLRRPQKLNAINSHMWVTLVKMVHEVSKRPGVRVLVLRGEGPHFSAGSDLKELSDSDLVRVEEIFHQAEECAAAIEESPLPTIACIRGYALGTGLLMALACDMRIAEHNATLGMPIARLGITLSEAFVRRLVLLTGPSKMKDLVYTGRLVDAEEAFRLGLVDRLVPPDKSVLHETLNIARTIRRQSEASVRAAKRWGGSGSRRAPAAYTHVDPRDFPEGVAAFLERRSPRFYDPS</sequence>
<keyword evidence="2" id="KW-0413">Isomerase</keyword>
<name>A0A4R1BRN2_9ACTN</name>
<comment type="caution">
    <text evidence="2">The sequence shown here is derived from an EMBL/GenBank/DDBJ whole genome shotgun (WGS) entry which is preliminary data.</text>
</comment>
<dbReference type="OrthoDB" id="4608673at2"/>
<evidence type="ECO:0000313" key="3">
    <source>
        <dbReference type="Proteomes" id="UP000295244"/>
    </source>
</evidence>
<feature type="compositionally biased region" description="Basic and acidic residues" evidence="1">
    <location>
        <begin position="124"/>
        <end position="141"/>
    </location>
</feature>
<dbReference type="EMBL" id="SKBU01000006">
    <property type="protein sequence ID" value="TCJ19875.1"/>
    <property type="molecule type" value="Genomic_DNA"/>
</dbReference>
<dbReference type="InterPro" id="IPR001753">
    <property type="entry name" value="Enoyl-CoA_hydra/iso"/>
</dbReference>
<evidence type="ECO:0000313" key="2">
    <source>
        <dbReference type="EMBL" id="TCJ19875.1"/>
    </source>
</evidence>
<proteinExistence type="predicted"/>
<dbReference type="AlphaFoldDB" id="A0A4R1BRN2"/>
<organism evidence="2 3">
    <name type="scientific">Rubrobacter taiwanensis</name>
    <dbReference type="NCBI Taxonomy" id="185139"/>
    <lineage>
        <taxon>Bacteria</taxon>
        <taxon>Bacillati</taxon>
        <taxon>Actinomycetota</taxon>
        <taxon>Rubrobacteria</taxon>
        <taxon>Rubrobacterales</taxon>
        <taxon>Rubrobacteraceae</taxon>
        <taxon>Rubrobacter</taxon>
    </lineage>
</organism>
<feature type="region of interest" description="Disordered" evidence="1">
    <location>
        <begin position="124"/>
        <end position="144"/>
    </location>
</feature>
<gene>
    <name evidence="2" type="ORF">E0L93_02655</name>
</gene>
<dbReference type="Gene3D" id="3.90.226.10">
    <property type="entry name" value="2-enoyl-CoA Hydratase, Chain A, domain 1"/>
    <property type="match status" value="1"/>
</dbReference>
<dbReference type="PANTHER" id="PTHR11941:SF54">
    <property type="entry name" value="ENOYL-COA HYDRATASE, MITOCHONDRIAL"/>
    <property type="match status" value="1"/>
</dbReference>
<dbReference type="GO" id="GO:0016853">
    <property type="term" value="F:isomerase activity"/>
    <property type="evidence" value="ECO:0007669"/>
    <property type="project" value="UniProtKB-KW"/>
</dbReference>
<protein>
    <submittedName>
        <fullName evidence="2">Enoyl-CoA hydratase/isomerase family protein</fullName>
    </submittedName>
</protein>
<dbReference type="CDD" id="cd06558">
    <property type="entry name" value="crotonase-like"/>
    <property type="match status" value="1"/>
</dbReference>
<reference evidence="2 3" key="1">
    <citation type="submission" date="2019-03" db="EMBL/GenBank/DDBJ databases">
        <title>Whole genome sequence of a novel Rubrobacter taiwanensis strain, isolated from Yellowstone National Park.</title>
        <authorList>
            <person name="Freed S."/>
            <person name="Ramaley R.F."/>
            <person name="Kyndt J.A."/>
        </authorList>
    </citation>
    <scope>NUCLEOTIDE SEQUENCE [LARGE SCALE GENOMIC DNA]</scope>
    <source>
        <strain evidence="2 3">Yellowstone</strain>
    </source>
</reference>